<dbReference type="InterPro" id="IPR003838">
    <property type="entry name" value="ABC3_permease_C"/>
</dbReference>
<evidence type="ECO:0000256" key="7">
    <source>
        <dbReference type="SAM" id="Phobius"/>
    </source>
</evidence>
<evidence type="ECO:0000256" key="5">
    <source>
        <dbReference type="ARBA" id="ARBA00022989"/>
    </source>
</evidence>
<comment type="caution">
    <text evidence="10">The sequence shown here is derived from an EMBL/GenBank/DDBJ whole genome shotgun (WGS) entry which is preliminary data.</text>
</comment>
<sequence length="416" mass="45829">MALALELDIALRHLSHRRRQTVMSLLGVMLGVAFFIAIAAMLQGFQQDFIARIIDIQPHIVVMDEHRTPPLQPVERLYPDGAVDLRGVKPRDENRGLRGARNILAELETLPGVRVAPALSGNALIHFGGKDLPVNLIGIVPEQERKVTHIEKDLLSGTLDALYSHSNAIILGEGLAQKAAIKKDDLISVASPTGTLLKMKVVGLFSSGITGMDNFNGYVLLKKAQVLQERLNIVNRINLRLDDVEQARPLAARIEREYGYRAESWQEQSRNVLSLYVIQNATMYPTVSAILVVACFGIFNVISTMVFEKTRDIGILKSMGFRDRDISRIFLLEGLIVGVIGTLLGWALGWALVEFMGSLKFEMEGFVKTHGLILLRSPRPYLIGGGMAILSATFAAWLPARRAARLNPVDIVRGAG</sequence>
<dbReference type="RefSeq" id="WP_377314770.1">
    <property type="nucleotide sequence ID" value="NZ_JBHUIY010000005.1"/>
</dbReference>
<keyword evidence="4 7" id="KW-0812">Transmembrane</keyword>
<dbReference type="PANTHER" id="PTHR30489:SF0">
    <property type="entry name" value="LIPOPROTEIN-RELEASING SYSTEM TRANSMEMBRANE PROTEIN LOLE"/>
    <property type="match status" value="1"/>
</dbReference>
<evidence type="ECO:0000313" key="11">
    <source>
        <dbReference type="Proteomes" id="UP001597296"/>
    </source>
</evidence>
<protein>
    <submittedName>
        <fullName evidence="10">ABC transporter permease</fullName>
    </submittedName>
</protein>
<accession>A0ABW5CAA1</accession>
<comment type="similarity">
    <text evidence="2">Belongs to the ABC-4 integral membrane protein family. LolC/E subfamily.</text>
</comment>
<gene>
    <name evidence="10" type="ORF">ACFSNB_04145</name>
</gene>
<dbReference type="Proteomes" id="UP001597296">
    <property type="component" value="Unassembled WGS sequence"/>
</dbReference>
<evidence type="ECO:0000256" key="1">
    <source>
        <dbReference type="ARBA" id="ARBA00004651"/>
    </source>
</evidence>
<dbReference type="InterPro" id="IPR051447">
    <property type="entry name" value="Lipoprotein-release_system"/>
</dbReference>
<evidence type="ECO:0000259" key="9">
    <source>
        <dbReference type="Pfam" id="PF12704"/>
    </source>
</evidence>
<dbReference type="Pfam" id="PF12704">
    <property type="entry name" value="MacB_PCD"/>
    <property type="match status" value="1"/>
</dbReference>
<reference evidence="11" key="1">
    <citation type="journal article" date="2019" name="Int. J. Syst. Evol. Microbiol.">
        <title>The Global Catalogue of Microorganisms (GCM) 10K type strain sequencing project: providing services to taxonomists for standard genome sequencing and annotation.</title>
        <authorList>
            <consortium name="The Broad Institute Genomics Platform"/>
            <consortium name="The Broad Institute Genome Sequencing Center for Infectious Disease"/>
            <person name="Wu L."/>
            <person name="Ma J."/>
        </authorList>
    </citation>
    <scope>NUCLEOTIDE SEQUENCE [LARGE SCALE GENOMIC DNA]</scope>
    <source>
        <strain evidence="11">KCTC 15012</strain>
    </source>
</reference>
<feature type="transmembrane region" description="Helical" evidence="7">
    <location>
        <begin position="21"/>
        <end position="42"/>
    </location>
</feature>
<comment type="subcellular location">
    <subcellularLocation>
        <location evidence="1">Cell membrane</location>
        <topology evidence="1">Multi-pass membrane protein</topology>
    </subcellularLocation>
</comment>
<dbReference type="PANTHER" id="PTHR30489">
    <property type="entry name" value="LIPOPROTEIN-RELEASING SYSTEM TRANSMEMBRANE PROTEIN LOLE"/>
    <property type="match status" value="1"/>
</dbReference>
<dbReference type="InterPro" id="IPR025857">
    <property type="entry name" value="MacB_PCD"/>
</dbReference>
<proteinExistence type="inferred from homology"/>
<evidence type="ECO:0000256" key="6">
    <source>
        <dbReference type="ARBA" id="ARBA00023136"/>
    </source>
</evidence>
<evidence type="ECO:0000259" key="8">
    <source>
        <dbReference type="Pfam" id="PF02687"/>
    </source>
</evidence>
<evidence type="ECO:0000256" key="3">
    <source>
        <dbReference type="ARBA" id="ARBA00022475"/>
    </source>
</evidence>
<evidence type="ECO:0000256" key="2">
    <source>
        <dbReference type="ARBA" id="ARBA00005236"/>
    </source>
</evidence>
<feature type="transmembrane region" description="Helical" evidence="7">
    <location>
        <begin position="283"/>
        <end position="308"/>
    </location>
</feature>
<feature type="domain" description="ABC3 transporter permease C-terminal" evidence="8">
    <location>
        <begin position="289"/>
        <end position="408"/>
    </location>
</feature>
<feature type="transmembrane region" description="Helical" evidence="7">
    <location>
        <begin position="329"/>
        <end position="353"/>
    </location>
</feature>
<feature type="transmembrane region" description="Helical" evidence="7">
    <location>
        <begin position="381"/>
        <end position="398"/>
    </location>
</feature>
<dbReference type="Pfam" id="PF02687">
    <property type="entry name" value="FtsX"/>
    <property type="match status" value="1"/>
</dbReference>
<keyword evidence="5 7" id="KW-1133">Transmembrane helix</keyword>
<keyword evidence="11" id="KW-1185">Reference proteome</keyword>
<organism evidence="10 11">
    <name type="scientific">Phaeospirillum tilakii</name>
    <dbReference type="NCBI Taxonomy" id="741673"/>
    <lineage>
        <taxon>Bacteria</taxon>
        <taxon>Pseudomonadati</taxon>
        <taxon>Pseudomonadota</taxon>
        <taxon>Alphaproteobacteria</taxon>
        <taxon>Rhodospirillales</taxon>
        <taxon>Rhodospirillaceae</taxon>
        <taxon>Phaeospirillum</taxon>
    </lineage>
</organism>
<evidence type="ECO:0000256" key="4">
    <source>
        <dbReference type="ARBA" id="ARBA00022692"/>
    </source>
</evidence>
<dbReference type="EMBL" id="JBHUIY010000005">
    <property type="protein sequence ID" value="MFD2232990.1"/>
    <property type="molecule type" value="Genomic_DNA"/>
</dbReference>
<feature type="domain" description="MacB-like periplasmic core" evidence="9">
    <location>
        <begin position="21"/>
        <end position="256"/>
    </location>
</feature>
<evidence type="ECO:0000313" key="10">
    <source>
        <dbReference type="EMBL" id="MFD2232990.1"/>
    </source>
</evidence>
<keyword evidence="6 7" id="KW-0472">Membrane</keyword>
<name>A0ABW5CAA1_9PROT</name>
<keyword evidence="3" id="KW-1003">Cell membrane</keyword>